<dbReference type="InterPro" id="IPR003356">
    <property type="entry name" value="DNA_methylase_A-5"/>
</dbReference>
<keyword evidence="2 8" id="KW-0489">Methyltransferase</keyword>
<proteinExistence type="predicted"/>
<dbReference type="InterPro" id="IPR029063">
    <property type="entry name" value="SAM-dependent_MTases_sf"/>
</dbReference>
<evidence type="ECO:0000259" key="7">
    <source>
        <dbReference type="Pfam" id="PF02384"/>
    </source>
</evidence>
<dbReference type="Pfam" id="PF02384">
    <property type="entry name" value="N6_Mtase"/>
    <property type="match status" value="1"/>
</dbReference>
<evidence type="ECO:0000313" key="8">
    <source>
        <dbReference type="EMBL" id="KUG26453.1"/>
    </source>
</evidence>
<comment type="catalytic activity">
    <reaction evidence="6">
        <text>a 2'-deoxyadenosine in DNA + S-adenosyl-L-methionine = an N(6)-methyl-2'-deoxyadenosine in DNA + S-adenosyl-L-homocysteine + H(+)</text>
        <dbReference type="Rhea" id="RHEA:15197"/>
        <dbReference type="Rhea" id="RHEA-COMP:12418"/>
        <dbReference type="Rhea" id="RHEA-COMP:12419"/>
        <dbReference type="ChEBI" id="CHEBI:15378"/>
        <dbReference type="ChEBI" id="CHEBI:57856"/>
        <dbReference type="ChEBI" id="CHEBI:59789"/>
        <dbReference type="ChEBI" id="CHEBI:90615"/>
        <dbReference type="ChEBI" id="CHEBI:90616"/>
        <dbReference type="EC" id="2.1.1.72"/>
    </reaction>
</comment>
<gene>
    <name evidence="8" type="ORF">ASZ90_003718</name>
</gene>
<dbReference type="PRINTS" id="PR00507">
    <property type="entry name" value="N12N6MTFRASE"/>
</dbReference>
<evidence type="ECO:0000256" key="3">
    <source>
        <dbReference type="ARBA" id="ARBA00022679"/>
    </source>
</evidence>
<dbReference type="AlphaFoldDB" id="A0A0W8G020"/>
<accession>A0A0W8G020</accession>
<dbReference type="InterPro" id="IPR051537">
    <property type="entry name" value="DNA_Adenine_Mtase"/>
</dbReference>
<dbReference type="EMBL" id="LNQE01000461">
    <property type="protein sequence ID" value="KUG26453.1"/>
    <property type="molecule type" value="Genomic_DNA"/>
</dbReference>
<keyword evidence="4" id="KW-0949">S-adenosyl-L-methionine</keyword>
<evidence type="ECO:0000256" key="1">
    <source>
        <dbReference type="ARBA" id="ARBA00011900"/>
    </source>
</evidence>
<dbReference type="GO" id="GO:0009007">
    <property type="term" value="F:site-specific DNA-methyltransferase (adenine-specific) activity"/>
    <property type="evidence" value="ECO:0007669"/>
    <property type="project" value="UniProtKB-EC"/>
</dbReference>
<dbReference type="EC" id="2.1.1.72" evidence="1"/>
<dbReference type="GO" id="GO:0008170">
    <property type="term" value="F:N-methyltransferase activity"/>
    <property type="evidence" value="ECO:0007669"/>
    <property type="project" value="InterPro"/>
</dbReference>
<dbReference type="GO" id="GO:0003677">
    <property type="term" value="F:DNA binding"/>
    <property type="evidence" value="ECO:0007669"/>
    <property type="project" value="InterPro"/>
</dbReference>
<dbReference type="InterPro" id="IPR002052">
    <property type="entry name" value="DNA_methylase_N6_adenine_CS"/>
</dbReference>
<dbReference type="GO" id="GO:0009307">
    <property type="term" value="P:DNA restriction-modification system"/>
    <property type="evidence" value="ECO:0007669"/>
    <property type="project" value="UniProtKB-KW"/>
</dbReference>
<evidence type="ECO:0000256" key="6">
    <source>
        <dbReference type="ARBA" id="ARBA00047942"/>
    </source>
</evidence>
<dbReference type="PANTHER" id="PTHR42933:SF4">
    <property type="entry name" value="TYPE I RESTRICTION ENZYME ECOKI METHYLASE SUBUNIT"/>
    <property type="match status" value="1"/>
</dbReference>
<evidence type="ECO:0000256" key="2">
    <source>
        <dbReference type="ARBA" id="ARBA00022603"/>
    </source>
</evidence>
<dbReference type="PANTHER" id="PTHR42933">
    <property type="entry name" value="SLR6095 PROTEIN"/>
    <property type="match status" value="1"/>
</dbReference>
<keyword evidence="5" id="KW-0680">Restriction system</keyword>
<sequence>MNLYLHNISDIESDPPIMREDSLLSKPKTNYDYVLTNPPFGKKSSITITNVEGIQKRESLSYERQDFWVTTSNKQLNFVQHIVSMLKPDGSAAVVVPDNVLFEGGAGETVRKNLLARTDFHTILRLPTGLFYAQGVKANVIFFDNKPASKTPWTKEVWIYDLRTNQHFTLKTQQMKFDHLEDFVKSYNPKNRHKRTETEQFKKFTYDEIIARDKTNLDIFWLKDESLGDTDNLPDPDILAAEIVENIEASLDSFKEIIDKLNHN</sequence>
<organism evidence="8">
    <name type="scientific">hydrocarbon metagenome</name>
    <dbReference type="NCBI Taxonomy" id="938273"/>
    <lineage>
        <taxon>unclassified sequences</taxon>
        <taxon>metagenomes</taxon>
        <taxon>ecological metagenomes</taxon>
    </lineage>
</organism>
<feature type="domain" description="DNA methylase adenine-specific" evidence="7">
    <location>
        <begin position="1"/>
        <end position="214"/>
    </location>
</feature>
<reference evidence="8" key="1">
    <citation type="journal article" date="2015" name="Proc. Natl. Acad. Sci. U.S.A.">
        <title>Networks of energetic and metabolic interactions define dynamics in microbial communities.</title>
        <authorList>
            <person name="Embree M."/>
            <person name="Liu J.K."/>
            <person name="Al-Bassam M.M."/>
            <person name="Zengler K."/>
        </authorList>
    </citation>
    <scope>NUCLEOTIDE SEQUENCE</scope>
</reference>
<evidence type="ECO:0000256" key="4">
    <source>
        <dbReference type="ARBA" id="ARBA00022691"/>
    </source>
</evidence>
<keyword evidence="3 8" id="KW-0808">Transferase</keyword>
<dbReference type="Gene3D" id="3.40.50.150">
    <property type="entry name" value="Vaccinia Virus protein VP39"/>
    <property type="match status" value="1"/>
</dbReference>
<dbReference type="SUPFAM" id="SSF53335">
    <property type="entry name" value="S-adenosyl-L-methionine-dependent methyltransferases"/>
    <property type="match status" value="1"/>
</dbReference>
<evidence type="ECO:0000256" key="5">
    <source>
        <dbReference type="ARBA" id="ARBA00022747"/>
    </source>
</evidence>
<dbReference type="PROSITE" id="PS00092">
    <property type="entry name" value="N6_MTASE"/>
    <property type="match status" value="1"/>
</dbReference>
<protein>
    <recommendedName>
        <fullName evidence="1">site-specific DNA-methyltransferase (adenine-specific)</fullName>
        <ecNumber evidence="1">2.1.1.72</ecNumber>
    </recommendedName>
</protein>
<comment type="caution">
    <text evidence="8">The sequence shown here is derived from an EMBL/GenBank/DDBJ whole genome shotgun (WGS) entry which is preliminary data.</text>
</comment>
<dbReference type="GO" id="GO:0032259">
    <property type="term" value="P:methylation"/>
    <property type="evidence" value="ECO:0007669"/>
    <property type="project" value="UniProtKB-KW"/>
</dbReference>
<name>A0A0W8G020_9ZZZZ</name>